<keyword evidence="10" id="KW-1185">Reference proteome</keyword>
<feature type="region of interest" description="Disordered" evidence="8">
    <location>
        <begin position="123"/>
        <end position="142"/>
    </location>
</feature>
<evidence type="ECO:0000256" key="8">
    <source>
        <dbReference type="SAM" id="MobiDB-lite"/>
    </source>
</evidence>
<evidence type="ECO:0000256" key="1">
    <source>
        <dbReference type="ARBA" id="ARBA00004173"/>
    </source>
</evidence>
<dbReference type="VEuPathDB" id="MicrosporidiaDB:DI09_1p90"/>
<evidence type="ECO:0000313" key="10">
    <source>
        <dbReference type="Proteomes" id="UP000029725"/>
    </source>
</evidence>
<keyword evidence="5" id="KW-0687">Ribonucleoprotein</keyword>
<protein>
    <recommendedName>
        <fullName evidence="7">Large ribosomal subunit protein mL54</fullName>
    </recommendedName>
</protein>
<comment type="subcellular location">
    <subcellularLocation>
        <location evidence="1">Mitochondrion</location>
    </subcellularLocation>
</comment>
<evidence type="ECO:0000256" key="7">
    <source>
        <dbReference type="ARBA" id="ARBA00035179"/>
    </source>
</evidence>
<keyword evidence="4" id="KW-0496">Mitochondrion</keyword>
<proteinExistence type="inferred from homology"/>
<evidence type="ECO:0000256" key="4">
    <source>
        <dbReference type="ARBA" id="ARBA00023128"/>
    </source>
</evidence>
<dbReference type="GO" id="GO:0003735">
    <property type="term" value="F:structural constituent of ribosome"/>
    <property type="evidence" value="ECO:0007669"/>
    <property type="project" value="TreeGrafter"/>
</dbReference>
<evidence type="ECO:0000256" key="3">
    <source>
        <dbReference type="ARBA" id="ARBA00022980"/>
    </source>
</evidence>
<gene>
    <name evidence="9" type="ORF">DI09_1p90</name>
</gene>
<evidence type="ECO:0000256" key="5">
    <source>
        <dbReference type="ARBA" id="ARBA00023274"/>
    </source>
</evidence>
<dbReference type="Pfam" id="PF08561">
    <property type="entry name" value="Ribosomal_L37"/>
    <property type="match status" value="1"/>
</dbReference>
<dbReference type="EMBL" id="JMKJ01000111">
    <property type="protein sequence ID" value="KGG52159.1"/>
    <property type="molecule type" value="Genomic_DNA"/>
</dbReference>
<evidence type="ECO:0000256" key="6">
    <source>
        <dbReference type="ARBA" id="ARBA00033752"/>
    </source>
</evidence>
<comment type="caution">
    <text evidence="9">The sequence shown here is derived from an EMBL/GenBank/DDBJ whole genome shotgun (WGS) entry which is preliminary data.</text>
</comment>
<dbReference type="GeneID" id="25258963"/>
<dbReference type="Proteomes" id="UP000029725">
    <property type="component" value="Unassembled WGS sequence"/>
</dbReference>
<dbReference type="OrthoDB" id="10252718at2759"/>
<dbReference type="HOGENOM" id="CLU_1816261_0_0_1"/>
<evidence type="ECO:0000313" key="9">
    <source>
        <dbReference type="EMBL" id="KGG52159.1"/>
    </source>
</evidence>
<reference evidence="9 10" key="1">
    <citation type="submission" date="2014-04" db="EMBL/GenBank/DDBJ databases">
        <title>A new species of microsporidia sheds light on the evolution of extreme parasitism.</title>
        <authorList>
            <person name="Haag K.L."/>
            <person name="James T.Y."/>
            <person name="Larsson R."/>
            <person name="Schaer T.M."/>
            <person name="Refardt D."/>
            <person name="Pombert J.-F."/>
            <person name="Ebert D."/>
        </authorList>
    </citation>
    <scope>NUCLEOTIDE SEQUENCE [LARGE SCALE GENOMIC DNA]</scope>
    <source>
        <strain evidence="9 10">UGP3</strain>
        <tissue evidence="9">Spores</tissue>
    </source>
</reference>
<accession>A0A098VTJ9</accession>
<dbReference type="GO" id="GO:0005762">
    <property type="term" value="C:mitochondrial large ribosomal subunit"/>
    <property type="evidence" value="ECO:0007669"/>
    <property type="project" value="TreeGrafter"/>
</dbReference>
<sequence>MNRAVGLRAYSRLAVRAGVKSFEDATKKGTKKKLIIGDESIPDDVIPPRPKAAWFISLKQVKIGEPLASINIFKEGKDPILQPDETYPTWIWSALDKPRPKQYLEDWEITTRKQLRTMNHFRMQMSNNNKTKPGKKDSNPFK</sequence>
<keyword evidence="3" id="KW-0689">Ribosomal protein</keyword>
<dbReference type="InterPro" id="IPR013870">
    <property type="entry name" value="Ribosomal_mL54"/>
</dbReference>
<organism evidence="9 10">
    <name type="scientific">Mitosporidium daphniae</name>
    <dbReference type="NCBI Taxonomy" id="1485682"/>
    <lineage>
        <taxon>Eukaryota</taxon>
        <taxon>Fungi</taxon>
        <taxon>Fungi incertae sedis</taxon>
        <taxon>Microsporidia</taxon>
        <taxon>Mitosporidium</taxon>
    </lineage>
</organism>
<dbReference type="PANTHER" id="PTHR28595">
    <property type="entry name" value="39S RIBOSOMAL PROTEIN L54, MITOCHONDRIAL"/>
    <property type="match status" value="1"/>
</dbReference>
<name>A0A098VTJ9_9MICR</name>
<comment type="similarity">
    <text evidence="6">Belongs to the mitochondrion-specific ribosomal protein mL54 family.</text>
</comment>
<keyword evidence="2" id="KW-0809">Transit peptide</keyword>
<dbReference type="RefSeq" id="XP_013238654.1">
    <property type="nucleotide sequence ID" value="XM_013383200.1"/>
</dbReference>
<dbReference type="PANTHER" id="PTHR28595:SF1">
    <property type="entry name" value="LARGE RIBOSOMAL SUBUNIT PROTEIN ML54"/>
    <property type="match status" value="1"/>
</dbReference>
<dbReference type="AlphaFoldDB" id="A0A098VTJ9"/>
<evidence type="ECO:0000256" key="2">
    <source>
        <dbReference type="ARBA" id="ARBA00022946"/>
    </source>
</evidence>